<sequence length="50" mass="5977">MPPTFDEIALYKQYVSTVENHKRKLSNTIEKVLEHKKDDATQRFVVWQDV</sequence>
<dbReference type="EMBL" id="JAWDIP010000004">
    <property type="protein sequence ID" value="MDY0396128.1"/>
    <property type="molecule type" value="Genomic_DNA"/>
</dbReference>
<name>A0ABU5C9Y1_9BACI</name>
<keyword evidence="2" id="KW-1185">Reference proteome</keyword>
<protein>
    <submittedName>
        <fullName evidence="1">Uncharacterized protein</fullName>
    </submittedName>
</protein>
<reference evidence="1 2" key="1">
    <citation type="submission" date="2023-10" db="EMBL/GenBank/DDBJ databases">
        <title>Virgibacillus halophilus 5B73C genome.</title>
        <authorList>
            <person name="Miliotis G."/>
            <person name="Sengupta P."/>
            <person name="Hameed A."/>
            <person name="Chuvochina M."/>
            <person name="Mcdonagh F."/>
            <person name="Simpson A.C."/>
            <person name="Singh N.K."/>
            <person name="Rekha P.D."/>
            <person name="Raman K."/>
            <person name="Hugenholtz P."/>
            <person name="Venkateswaran K."/>
        </authorList>
    </citation>
    <scope>NUCLEOTIDE SEQUENCE [LARGE SCALE GENOMIC DNA]</scope>
    <source>
        <strain evidence="1 2">5B73C</strain>
    </source>
</reference>
<proteinExistence type="predicted"/>
<comment type="caution">
    <text evidence="1">The sequence shown here is derived from an EMBL/GenBank/DDBJ whole genome shotgun (WGS) entry which is preliminary data.</text>
</comment>
<evidence type="ECO:0000313" key="2">
    <source>
        <dbReference type="Proteomes" id="UP001281447"/>
    </source>
</evidence>
<organism evidence="1 2">
    <name type="scientific">Tigheibacillus halophilus</name>
    <dbReference type="NCBI Taxonomy" id="361280"/>
    <lineage>
        <taxon>Bacteria</taxon>
        <taxon>Bacillati</taxon>
        <taxon>Bacillota</taxon>
        <taxon>Bacilli</taxon>
        <taxon>Bacillales</taxon>
        <taxon>Bacillaceae</taxon>
        <taxon>Tigheibacillus</taxon>
    </lineage>
</organism>
<gene>
    <name evidence="1" type="ORF">RWE15_19400</name>
</gene>
<accession>A0ABU5C9Y1</accession>
<evidence type="ECO:0000313" key="1">
    <source>
        <dbReference type="EMBL" id="MDY0396128.1"/>
    </source>
</evidence>
<dbReference type="Proteomes" id="UP001281447">
    <property type="component" value="Unassembled WGS sequence"/>
</dbReference>